<dbReference type="EMBL" id="JALJYF010000001">
    <property type="protein sequence ID" value="MCP1726427.1"/>
    <property type="molecule type" value="Genomic_DNA"/>
</dbReference>
<name>A0ABT1G8Z7_9GAMM</name>
<organism evidence="8 9">
    <name type="scientific">Natronospira proteinivora</name>
    <dbReference type="NCBI Taxonomy" id="1807133"/>
    <lineage>
        <taxon>Bacteria</taxon>
        <taxon>Pseudomonadati</taxon>
        <taxon>Pseudomonadota</taxon>
        <taxon>Gammaproteobacteria</taxon>
        <taxon>Natronospirales</taxon>
        <taxon>Natronospiraceae</taxon>
        <taxon>Natronospira</taxon>
    </lineage>
</organism>
<keyword evidence="8" id="KW-0282">Flagellum</keyword>
<reference evidence="8 9" key="1">
    <citation type="submission" date="2022-03" db="EMBL/GenBank/DDBJ databases">
        <title>Genomic Encyclopedia of Type Strains, Phase III (KMG-III): the genomes of soil and plant-associated and newly described type strains.</title>
        <authorList>
            <person name="Whitman W."/>
        </authorList>
    </citation>
    <scope>NUCLEOTIDE SEQUENCE [LARGE SCALE GENOMIC DNA]</scope>
    <source>
        <strain evidence="8 9">BSker1</strain>
    </source>
</reference>
<evidence type="ECO:0000256" key="4">
    <source>
        <dbReference type="ARBA" id="ARBA00023143"/>
    </source>
</evidence>
<proteinExistence type="inferred from homology"/>
<dbReference type="PANTHER" id="PTHR30288">
    <property type="entry name" value="FLAGELLAR CAP/ASSEMBLY PROTEIN FLID"/>
    <property type="match status" value="1"/>
</dbReference>
<dbReference type="InterPro" id="IPR010809">
    <property type="entry name" value="FliD_C"/>
</dbReference>
<evidence type="ECO:0000256" key="2">
    <source>
        <dbReference type="ARBA" id="ARBA00011255"/>
    </source>
</evidence>
<evidence type="ECO:0000256" key="1">
    <source>
        <dbReference type="ARBA" id="ARBA00009764"/>
    </source>
</evidence>
<sequence length="467" mass="49858">MSIISAQGIGSGLDINDIVSQLVEAERAPAQRRIDRGVERAEEQISAIGQLKNVMSELRDGMSSLRDASAFRNREATSTNEEVFSASATRQASEGNYSVQVEQLARAQSLASDAFDDADTHVGTGTLSITAGNSSFDVDIDENNNSLAQVRDAINEAANGEGLSASIINTSEGARLVLNSRDTGEENAITIEASGGDGGLEALAFDPEDLDEEGNNTAGGLNQTQAAQDAEVFINGFAHSSANNQIDGVIDGVTIDLNSANPGQLETLEVSQDRESAREAVNEFVERFNGFIGAVNQLTAYDSETGEAGPLQGDSSTRRIVSQLRNELNTQVDGVDGPFSTLAEIGIITRSDGTLEVDNERLDSAMNDNFDAVGRLFGGEDGLARRMDNLAGEYTRFGGLLDGRQDGLQDRLDNLGSQQERLERRMESVEARYTSQFAAMDSLVANLRSQGDFLTEQLANVPTPGQN</sequence>
<keyword evidence="9" id="KW-1185">Reference proteome</keyword>
<comment type="subunit">
    <text evidence="2 5">Homopentamer.</text>
</comment>
<evidence type="ECO:0000259" key="7">
    <source>
        <dbReference type="Pfam" id="PF07195"/>
    </source>
</evidence>
<comment type="function">
    <text evidence="5">Required for morphogenesis and for the elongation of the flagellar filament by facilitating polymerization of the flagellin monomers at the tip of growing filament. Forms a capping structure, which prevents flagellin subunits (transported through the central channel of the flagellum) from leaking out without polymerization at the distal end.</text>
</comment>
<keyword evidence="4 5" id="KW-0975">Bacterial flagellum</keyword>
<comment type="subcellular location">
    <subcellularLocation>
        <location evidence="5">Secreted</location>
    </subcellularLocation>
    <subcellularLocation>
        <location evidence="5">Bacterial flagellum</location>
    </subcellularLocation>
</comment>
<evidence type="ECO:0000313" key="8">
    <source>
        <dbReference type="EMBL" id="MCP1726427.1"/>
    </source>
</evidence>
<gene>
    <name evidence="8" type="ORF">J2T60_000392</name>
</gene>
<dbReference type="PANTHER" id="PTHR30288:SF0">
    <property type="entry name" value="FLAGELLAR HOOK-ASSOCIATED PROTEIN 2"/>
    <property type="match status" value="1"/>
</dbReference>
<feature type="domain" description="Flagellar hook-associated protein 2 C-terminal" evidence="7">
    <location>
        <begin position="227"/>
        <end position="447"/>
    </location>
</feature>
<dbReference type="InterPro" id="IPR010810">
    <property type="entry name" value="Flagellin_hook_IN_motif"/>
</dbReference>
<dbReference type="Pfam" id="PF02465">
    <property type="entry name" value="FliD_N"/>
    <property type="match status" value="1"/>
</dbReference>
<feature type="domain" description="Flagellar hook-associated protein 2 N-terminal" evidence="6">
    <location>
        <begin position="11"/>
        <end position="108"/>
    </location>
</feature>
<dbReference type="RefSeq" id="WP_253444694.1">
    <property type="nucleotide sequence ID" value="NZ_JALJYF010000001.1"/>
</dbReference>
<evidence type="ECO:0000259" key="6">
    <source>
        <dbReference type="Pfam" id="PF02465"/>
    </source>
</evidence>
<feature type="coiled-coil region" evidence="5">
    <location>
        <begin position="405"/>
        <end position="432"/>
    </location>
</feature>
<accession>A0ABT1G8Z7</accession>
<dbReference type="InterPro" id="IPR040026">
    <property type="entry name" value="FliD"/>
</dbReference>
<dbReference type="Pfam" id="PF07196">
    <property type="entry name" value="Flagellin_IN"/>
    <property type="match status" value="1"/>
</dbReference>
<dbReference type="Pfam" id="PF07195">
    <property type="entry name" value="FliD_C"/>
    <property type="match status" value="1"/>
</dbReference>
<evidence type="ECO:0000256" key="5">
    <source>
        <dbReference type="RuleBase" id="RU362066"/>
    </source>
</evidence>
<comment type="similarity">
    <text evidence="1 5">Belongs to the FliD family.</text>
</comment>
<evidence type="ECO:0000256" key="3">
    <source>
        <dbReference type="ARBA" id="ARBA00023054"/>
    </source>
</evidence>
<comment type="caution">
    <text evidence="8">The sequence shown here is derived from an EMBL/GenBank/DDBJ whole genome shotgun (WGS) entry which is preliminary data.</text>
</comment>
<keyword evidence="3 5" id="KW-0175">Coiled coil</keyword>
<evidence type="ECO:0000313" key="9">
    <source>
        <dbReference type="Proteomes" id="UP001523550"/>
    </source>
</evidence>
<dbReference type="Proteomes" id="UP001523550">
    <property type="component" value="Unassembled WGS sequence"/>
</dbReference>
<keyword evidence="5" id="KW-0964">Secreted</keyword>
<dbReference type="InterPro" id="IPR003481">
    <property type="entry name" value="FliD_N"/>
</dbReference>
<keyword evidence="8" id="KW-0969">Cilium</keyword>
<protein>
    <recommendedName>
        <fullName evidence="5">Flagellar hook-associated protein 2</fullName>
        <shortName evidence="5">HAP2</shortName>
    </recommendedName>
    <alternativeName>
        <fullName evidence="5">Flagellar cap protein</fullName>
    </alternativeName>
</protein>
<keyword evidence="8" id="KW-0966">Cell projection</keyword>